<evidence type="ECO:0000256" key="5">
    <source>
        <dbReference type="ARBA" id="ARBA00023136"/>
    </source>
</evidence>
<dbReference type="InterPro" id="IPR026015">
    <property type="entry name" value="ATP_synth_OSCP/delta_N_sf"/>
</dbReference>
<dbReference type="GO" id="GO:0046933">
    <property type="term" value="F:proton-transporting ATP synthase activity, rotational mechanism"/>
    <property type="evidence" value="ECO:0007669"/>
    <property type="project" value="UniProtKB-UniRule"/>
</dbReference>
<keyword evidence="3 7" id="KW-0375">Hydrogen ion transport</keyword>
<comment type="subcellular location">
    <subcellularLocation>
        <location evidence="7">Cell membrane</location>
        <topology evidence="7">Peripheral membrane protein</topology>
    </subcellularLocation>
    <subcellularLocation>
        <location evidence="1">Membrane</location>
    </subcellularLocation>
</comment>
<dbReference type="PRINTS" id="PR00125">
    <property type="entry name" value="ATPASEDELTA"/>
</dbReference>
<dbReference type="HAMAP" id="MF_01416">
    <property type="entry name" value="ATP_synth_delta_bact"/>
    <property type="match status" value="1"/>
</dbReference>
<evidence type="ECO:0000256" key="2">
    <source>
        <dbReference type="ARBA" id="ARBA00022448"/>
    </source>
</evidence>
<evidence type="ECO:0000256" key="4">
    <source>
        <dbReference type="ARBA" id="ARBA00023065"/>
    </source>
</evidence>
<evidence type="ECO:0000313" key="8">
    <source>
        <dbReference type="EMBL" id="ALC18296.1"/>
    </source>
</evidence>
<keyword evidence="9" id="KW-1185">Reference proteome</keyword>
<comment type="function">
    <text evidence="7">This protein is part of the stalk that links CF(0) to CF(1). It either transmits conformational changes from CF(0) to CF(1) or is implicated in proton conduction.</text>
</comment>
<evidence type="ECO:0000313" key="9">
    <source>
        <dbReference type="Proteomes" id="UP000057158"/>
    </source>
</evidence>
<dbReference type="AlphaFoldDB" id="A0A0M4D4J4"/>
<keyword evidence="6 7" id="KW-0066">ATP synthesis</keyword>
<keyword evidence="5 7" id="KW-0472">Membrane</keyword>
<dbReference type="PANTHER" id="PTHR11910">
    <property type="entry name" value="ATP SYNTHASE DELTA CHAIN"/>
    <property type="match status" value="1"/>
</dbReference>
<proteinExistence type="inferred from homology"/>
<keyword evidence="7" id="KW-1003">Cell membrane</keyword>
<dbReference type="Pfam" id="PF00213">
    <property type="entry name" value="OSCP"/>
    <property type="match status" value="1"/>
</dbReference>
<dbReference type="NCBIfam" id="TIGR01145">
    <property type="entry name" value="ATP_synt_delta"/>
    <property type="match status" value="1"/>
</dbReference>
<dbReference type="Gene3D" id="1.10.520.20">
    <property type="entry name" value="N-terminal domain of the delta subunit of the F1F0-ATP synthase"/>
    <property type="match status" value="1"/>
</dbReference>
<evidence type="ECO:0000256" key="3">
    <source>
        <dbReference type="ARBA" id="ARBA00022781"/>
    </source>
</evidence>
<dbReference type="KEGG" id="des:DSOUD_3582"/>
<keyword evidence="7" id="KW-0139">CF(1)</keyword>
<dbReference type="STRING" id="1603606.DSOUD_3582"/>
<dbReference type="GO" id="GO:0005886">
    <property type="term" value="C:plasma membrane"/>
    <property type="evidence" value="ECO:0007669"/>
    <property type="project" value="UniProtKB-SubCell"/>
</dbReference>
<sequence>MSNSAISRRYAQALVNLGSEQKTVELFGHELAQVGSVLKGEDQLRLILECPTFATDKKAVILSEIYDAMKLSTGIRNFLGLLLTKDRLKYLSEIEGDYRRLADELSGVVRAQITSAVELNEGQCREIQSGLEKQTGKKVELKVQLDPSLLGGIQAEIGGKVFDGSIKTQLKRIEDTLKKG</sequence>
<dbReference type="RefSeq" id="WP_053552223.1">
    <property type="nucleotide sequence ID" value="NZ_CP010802.1"/>
</dbReference>
<dbReference type="GO" id="GO:0045259">
    <property type="term" value="C:proton-transporting ATP synthase complex"/>
    <property type="evidence" value="ECO:0007669"/>
    <property type="project" value="UniProtKB-KW"/>
</dbReference>
<dbReference type="SUPFAM" id="SSF47928">
    <property type="entry name" value="N-terminal domain of the delta subunit of the F1F0-ATP synthase"/>
    <property type="match status" value="1"/>
</dbReference>
<protein>
    <recommendedName>
        <fullName evidence="7">ATP synthase subunit delta</fullName>
    </recommendedName>
    <alternativeName>
        <fullName evidence="7">ATP synthase F(1) sector subunit delta</fullName>
    </alternativeName>
    <alternativeName>
        <fullName evidence="7">F-type ATPase subunit delta</fullName>
        <shortName evidence="7">F-ATPase subunit delta</shortName>
    </alternativeName>
</protein>
<dbReference type="InterPro" id="IPR000711">
    <property type="entry name" value="ATPase_OSCP/dsu"/>
</dbReference>
<gene>
    <name evidence="7 8" type="primary">atpH</name>
    <name evidence="8" type="ORF">DSOUD_3582</name>
</gene>
<dbReference type="EMBL" id="CP010802">
    <property type="protein sequence ID" value="ALC18296.1"/>
    <property type="molecule type" value="Genomic_DNA"/>
</dbReference>
<evidence type="ECO:0000256" key="6">
    <source>
        <dbReference type="ARBA" id="ARBA00023310"/>
    </source>
</evidence>
<dbReference type="Proteomes" id="UP000057158">
    <property type="component" value="Chromosome"/>
</dbReference>
<name>A0A0M4D4J4_9BACT</name>
<comment type="function">
    <text evidence="7">F(1)F(0) ATP synthase produces ATP from ADP in the presence of a proton or sodium gradient. F-type ATPases consist of two structural domains, F(1) containing the extramembraneous catalytic core and F(0) containing the membrane proton channel, linked together by a central stalk and a peripheral stalk. During catalysis, ATP synthesis in the catalytic domain of F(1) is coupled via a rotary mechanism of the central stalk subunits to proton translocation.</text>
</comment>
<dbReference type="OrthoDB" id="9802471at2"/>
<dbReference type="PATRIC" id="fig|1603606.3.peg.3857"/>
<evidence type="ECO:0000256" key="1">
    <source>
        <dbReference type="ARBA" id="ARBA00004370"/>
    </source>
</evidence>
<evidence type="ECO:0000256" key="7">
    <source>
        <dbReference type="HAMAP-Rule" id="MF_01416"/>
    </source>
</evidence>
<keyword evidence="4 7" id="KW-0406">Ion transport</keyword>
<reference evidence="8 9" key="1">
    <citation type="submission" date="2015-07" db="EMBL/GenBank/DDBJ databases">
        <title>Isolation and Genomic Characterization of a Novel Halophilic Metal-Reducing Deltaproteobacterium from the Deep Subsurface.</title>
        <authorList>
            <person name="Badalamenti J.P."/>
            <person name="Summers Z.M."/>
            <person name="Gralnick J.A."/>
            <person name="Bond D.R."/>
        </authorList>
    </citation>
    <scope>NUCLEOTIDE SEQUENCE [LARGE SCALE GENOMIC DNA]</scope>
    <source>
        <strain evidence="8 9">WTL</strain>
    </source>
</reference>
<accession>A0A0M4D4J4</accession>
<comment type="similarity">
    <text evidence="7">Belongs to the ATPase delta chain family.</text>
</comment>
<keyword evidence="2 7" id="KW-0813">Transport</keyword>
<organism evidence="8 9">
    <name type="scientific">Desulfuromonas soudanensis</name>
    <dbReference type="NCBI Taxonomy" id="1603606"/>
    <lineage>
        <taxon>Bacteria</taxon>
        <taxon>Pseudomonadati</taxon>
        <taxon>Thermodesulfobacteriota</taxon>
        <taxon>Desulfuromonadia</taxon>
        <taxon>Desulfuromonadales</taxon>
        <taxon>Desulfuromonadaceae</taxon>
        <taxon>Desulfuromonas</taxon>
    </lineage>
</organism>